<dbReference type="Proteomes" id="UP000605986">
    <property type="component" value="Unassembled WGS sequence"/>
</dbReference>
<accession>A0A8H4NQL4</accession>
<dbReference type="InterPro" id="IPR051059">
    <property type="entry name" value="VerF-like"/>
</dbReference>
<keyword evidence="3" id="KW-0677">Repeat</keyword>
<dbReference type="PANTHER" id="PTHR40626">
    <property type="entry name" value="MIP31509P"/>
    <property type="match status" value="1"/>
</dbReference>
<sequence length="536" mass="60582">MLLPDVVAGFIDHSLHWMHDQTLPPFPSLDICGNIMNLGPSTTTSERLVLPFLKRFTESTCITDGFECGTSAQRRQLLEINGGLHARSPTSLDASNEPMDTLDGALHAKTCEIVSLIGKTMIRTHPCSKLGKDWSPVMENGCFNFFSPQNLRRFLLLFWAGWYPNTPIIHKPTFFPESSPPGLVASLAVLGACMSPDTDDCLRAMAWLSPVEEAVFSDRILFEDSLVVLPESVGDESAVWEKLKALQAAYFICIAQNWEGSKESKQRIRKNRYNHIVLIARSFGLNDLSLATLDVMSPTSQNWSKFILLETCIRTGTYIFLLDSAFVLFWRLPPRVMPMELNMGMVCPESCFQADSAAECFIQLCMAARENQNLSRLTVSSAVRLLCSSQVYTLDVFNNLSSFNMFTIVSALCCLVFQYQTTLIEISQMSPAATGLSQWMWVWQRSGIGNALFDSSVEEPPVDNLWRRIGFMKYAPEYYHLAYAMLERWKIQERETRGNLEIWATRAGKGQTIPKCDDREMIHVKALIYDMENMSH</sequence>
<keyword evidence="6" id="KW-0539">Nucleus</keyword>
<dbReference type="InterPro" id="IPR007219">
    <property type="entry name" value="XnlR_reg_dom"/>
</dbReference>
<evidence type="ECO:0000256" key="2">
    <source>
        <dbReference type="ARBA" id="ARBA00022723"/>
    </source>
</evidence>
<dbReference type="GO" id="GO:0000785">
    <property type="term" value="C:chromatin"/>
    <property type="evidence" value="ECO:0007669"/>
    <property type="project" value="TreeGrafter"/>
</dbReference>
<evidence type="ECO:0000313" key="8">
    <source>
        <dbReference type="EMBL" id="KAF4441588.1"/>
    </source>
</evidence>
<comment type="subcellular location">
    <subcellularLocation>
        <location evidence="1">Nucleus</location>
    </subcellularLocation>
</comment>
<dbReference type="AlphaFoldDB" id="A0A8H4NQL4"/>
<keyword evidence="2" id="KW-0479">Metal-binding</keyword>
<feature type="domain" description="Xylanolytic transcriptional activator regulatory" evidence="7">
    <location>
        <begin position="156"/>
        <end position="365"/>
    </location>
</feature>
<evidence type="ECO:0000259" key="7">
    <source>
        <dbReference type="Pfam" id="PF04082"/>
    </source>
</evidence>
<evidence type="ECO:0000256" key="5">
    <source>
        <dbReference type="ARBA" id="ARBA00022833"/>
    </source>
</evidence>
<dbReference type="PANTHER" id="PTHR40626:SF3">
    <property type="entry name" value="TRANSCRIPTION FACTOR WITH C2H2 AND ZN(2)-CYS(6) DNA BINDING DOMAIN (EUROFUNG)-RELATED"/>
    <property type="match status" value="1"/>
</dbReference>
<gene>
    <name evidence="8" type="ORF">F53441_11992</name>
</gene>
<keyword evidence="5" id="KW-0862">Zinc</keyword>
<reference evidence="8" key="1">
    <citation type="submission" date="2020-01" db="EMBL/GenBank/DDBJ databases">
        <title>Identification and distribution of gene clusters putatively required for synthesis of sphingolipid metabolism inhibitors in phylogenetically diverse species of the filamentous fungus Fusarium.</title>
        <authorList>
            <person name="Kim H.-S."/>
            <person name="Busman M."/>
            <person name="Brown D.W."/>
            <person name="Divon H."/>
            <person name="Uhlig S."/>
            <person name="Proctor R.H."/>
        </authorList>
    </citation>
    <scope>NUCLEOTIDE SEQUENCE</scope>
    <source>
        <strain evidence="8">NRRL 53441</strain>
    </source>
</reference>
<keyword evidence="4" id="KW-0863">Zinc-finger</keyword>
<keyword evidence="9" id="KW-1185">Reference proteome</keyword>
<evidence type="ECO:0000256" key="1">
    <source>
        <dbReference type="ARBA" id="ARBA00004123"/>
    </source>
</evidence>
<comment type="caution">
    <text evidence="8">The sequence shown here is derived from an EMBL/GenBank/DDBJ whole genome shotgun (WGS) entry which is preliminary data.</text>
</comment>
<dbReference type="GO" id="GO:0000978">
    <property type="term" value="F:RNA polymerase II cis-regulatory region sequence-specific DNA binding"/>
    <property type="evidence" value="ECO:0007669"/>
    <property type="project" value="InterPro"/>
</dbReference>
<dbReference type="GO" id="GO:0006351">
    <property type="term" value="P:DNA-templated transcription"/>
    <property type="evidence" value="ECO:0007669"/>
    <property type="project" value="InterPro"/>
</dbReference>
<evidence type="ECO:0000256" key="3">
    <source>
        <dbReference type="ARBA" id="ARBA00022737"/>
    </source>
</evidence>
<dbReference type="OrthoDB" id="654211at2759"/>
<evidence type="ECO:0000313" key="9">
    <source>
        <dbReference type="Proteomes" id="UP000605986"/>
    </source>
</evidence>
<proteinExistence type="predicted"/>
<dbReference type="GO" id="GO:0005634">
    <property type="term" value="C:nucleus"/>
    <property type="evidence" value="ECO:0007669"/>
    <property type="project" value="UniProtKB-SubCell"/>
</dbReference>
<name>A0A8H4NQL4_9HYPO</name>
<evidence type="ECO:0000256" key="4">
    <source>
        <dbReference type="ARBA" id="ARBA00022771"/>
    </source>
</evidence>
<evidence type="ECO:0000256" key="6">
    <source>
        <dbReference type="ARBA" id="ARBA00023242"/>
    </source>
</evidence>
<protein>
    <recommendedName>
        <fullName evidence="7">Xylanolytic transcriptional activator regulatory domain-containing protein</fullName>
    </recommendedName>
</protein>
<organism evidence="8 9">
    <name type="scientific">Fusarium austroafricanum</name>
    <dbReference type="NCBI Taxonomy" id="2364996"/>
    <lineage>
        <taxon>Eukaryota</taxon>
        <taxon>Fungi</taxon>
        <taxon>Dikarya</taxon>
        <taxon>Ascomycota</taxon>
        <taxon>Pezizomycotina</taxon>
        <taxon>Sordariomycetes</taxon>
        <taxon>Hypocreomycetidae</taxon>
        <taxon>Hypocreales</taxon>
        <taxon>Nectriaceae</taxon>
        <taxon>Fusarium</taxon>
        <taxon>Fusarium concolor species complex</taxon>
    </lineage>
</organism>
<dbReference type="EMBL" id="JAADJG010000618">
    <property type="protein sequence ID" value="KAF4441588.1"/>
    <property type="molecule type" value="Genomic_DNA"/>
</dbReference>
<dbReference type="GO" id="GO:0008270">
    <property type="term" value="F:zinc ion binding"/>
    <property type="evidence" value="ECO:0007669"/>
    <property type="project" value="UniProtKB-KW"/>
</dbReference>
<dbReference type="Pfam" id="PF04082">
    <property type="entry name" value="Fungal_trans"/>
    <property type="match status" value="1"/>
</dbReference>
<dbReference type="GO" id="GO:0000981">
    <property type="term" value="F:DNA-binding transcription factor activity, RNA polymerase II-specific"/>
    <property type="evidence" value="ECO:0007669"/>
    <property type="project" value="InterPro"/>
</dbReference>